<reference evidence="6" key="1">
    <citation type="journal article" date="2023" name="Plant J.">
        <title>The genome of the king protea, Protea cynaroides.</title>
        <authorList>
            <person name="Chang J."/>
            <person name="Duong T.A."/>
            <person name="Schoeman C."/>
            <person name="Ma X."/>
            <person name="Roodt D."/>
            <person name="Barker N."/>
            <person name="Li Z."/>
            <person name="Van de Peer Y."/>
            <person name="Mizrachi E."/>
        </authorList>
    </citation>
    <scope>NUCLEOTIDE SEQUENCE</scope>
    <source>
        <tissue evidence="6">Young leaves</tissue>
    </source>
</reference>
<comment type="subcellular location">
    <subcellularLocation>
        <location evidence="1">Membrane</location>
    </subcellularLocation>
</comment>
<keyword evidence="7" id="KW-1185">Reference proteome</keyword>
<evidence type="ECO:0000313" key="7">
    <source>
        <dbReference type="Proteomes" id="UP001141806"/>
    </source>
</evidence>
<proteinExistence type="predicted"/>
<feature type="transmembrane region" description="Helical" evidence="5">
    <location>
        <begin position="6"/>
        <end position="25"/>
    </location>
</feature>
<evidence type="ECO:0000256" key="5">
    <source>
        <dbReference type="SAM" id="Phobius"/>
    </source>
</evidence>
<name>A0A9Q0KPL5_9MAGN</name>
<evidence type="ECO:0000313" key="6">
    <source>
        <dbReference type="EMBL" id="KAJ4974330.1"/>
    </source>
</evidence>
<dbReference type="PANTHER" id="PTHR13533:SF31">
    <property type="entry name" value="PROTEIN ALTERED XYLOGLUCAN 9"/>
    <property type="match status" value="1"/>
</dbReference>
<dbReference type="Proteomes" id="UP001141806">
    <property type="component" value="Unassembled WGS sequence"/>
</dbReference>
<evidence type="ECO:0000256" key="4">
    <source>
        <dbReference type="ARBA" id="ARBA00023136"/>
    </source>
</evidence>
<feature type="transmembrane region" description="Helical" evidence="5">
    <location>
        <begin position="32"/>
        <end position="53"/>
    </location>
</feature>
<evidence type="ECO:0000256" key="2">
    <source>
        <dbReference type="ARBA" id="ARBA00022692"/>
    </source>
</evidence>
<gene>
    <name evidence="6" type="ORF">NE237_007504</name>
</gene>
<dbReference type="GO" id="GO:0016407">
    <property type="term" value="F:acetyltransferase activity"/>
    <property type="evidence" value="ECO:0007669"/>
    <property type="project" value="TreeGrafter"/>
</dbReference>
<evidence type="ECO:0000256" key="1">
    <source>
        <dbReference type="ARBA" id="ARBA00004370"/>
    </source>
</evidence>
<keyword evidence="2 5" id="KW-0812">Transmembrane</keyword>
<comment type="caution">
    <text evidence="6">The sequence shown here is derived from an EMBL/GenBank/DDBJ whole genome shotgun (WGS) entry which is preliminary data.</text>
</comment>
<protein>
    <submittedName>
        <fullName evidence="6">Uncharacterized protein</fullName>
    </submittedName>
</protein>
<keyword evidence="3 5" id="KW-1133">Transmembrane helix</keyword>
<dbReference type="EMBL" id="JAMYWD010000004">
    <property type="protein sequence ID" value="KAJ4974330.1"/>
    <property type="molecule type" value="Genomic_DNA"/>
</dbReference>
<keyword evidence="4 5" id="KW-0472">Membrane</keyword>
<dbReference type="AlphaFoldDB" id="A0A9Q0KPL5"/>
<dbReference type="PANTHER" id="PTHR13533">
    <property type="entry name" value="N-ACETYLNEURAMINATE 9-O-ACETYLTRANSFERASE"/>
    <property type="match status" value="1"/>
</dbReference>
<dbReference type="GO" id="GO:0045492">
    <property type="term" value="P:xylan biosynthetic process"/>
    <property type="evidence" value="ECO:0007669"/>
    <property type="project" value="TreeGrafter"/>
</dbReference>
<evidence type="ECO:0000256" key="3">
    <source>
        <dbReference type="ARBA" id="ARBA00022989"/>
    </source>
</evidence>
<dbReference type="GO" id="GO:0016020">
    <property type="term" value="C:membrane"/>
    <property type="evidence" value="ECO:0007669"/>
    <property type="project" value="UniProtKB-SubCell"/>
</dbReference>
<dbReference type="OrthoDB" id="767975at2759"/>
<sequence>MVGGVPFGVFAACIVLFVPMGLAGWHLSRNKMLFFSGAFFITLAICVHLTPYFPSISDFVSSLSSVMIENRDSCISFLHEIVWDVKPIRVSEALMNNSRYEESWAWAESTPVIACGFQKLSRSDASDLLNGSWIVVAGDSQARLVVLSLLNLVMGPGEVESVRGDLFKRHSDYRAVIDEIGLKLDFVWAPYNRNLSNLLIDFKRNHQYPDVLVMGSGLWHMLQVTDASDYSASLGLVRRSVVSLMPVSPEYGNEGSLSGSISIRSPPMFWLGMPTLVNSMLNTEKKKLKMNSAMCDAYDRELYEKIVGLGVQLMGCIMMKQFMKPQFISCSMHCLLNLISRFEGSYCEKLSLPAARFSSSLSRYCSHSTSVRILDDQRGAYKNSCCPIARPIWRGSTCVSLGRF</sequence>
<dbReference type="GO" id="GO:0005794">
    <property type="term" value="C:Golgi apparatus"/>
    <property type="evidence" value="ECO:0007669"/>
    <property type="project" value="UniProtKB-ARBA"/>
</dbReference>
<accession>A0A9Q0KPL5</accession>
<organism evidence="6 7">
    <name type="scientific">Protea cynaroides</name>
    <dbReference type="NCBI Taxonomy" id="273540"/>
    <lineage>
        <taxon>Eukaryota</taxon>
        <taxon>Viridiplantae</taxon>
        <taxon>Streptophyta</taxon>
        <taxon>Embryophyta</taxon>
        <taxon>Tracheophyta</taxon>
        <taxon>Spermatophyta</taxon>
        <taxon>Magnoliopsida</taxon>
        <taxon>Proteales</taxon>
        <taxon>Proteaceae</taxon>
        <taxon>Protea</taxon>
    </lineage>
</organism>